<dbReference type="PANTHER" id="PTHR33476:SF24">
    <property type="entry name" value="PROTEIN POLAR LOCALIZATION DURING ASYMMETRIC DIVISION AND REDISTRIBUTION"/>
    <property type="match status" value="1"/>
</dbReference>
<organism evidence="4 5">
    <name type="scientific">Zizania palustris</name>
    <name type="common">Northern wild rice</name>
    <dbReference type="NCBI Taxonomy" id="103762"/>
    <lineage>
        <taxon>Eukaryota</taxon>
        <taxon>Viridiplantae</taxon>
        <taxon>Streptophyta</taxon>
        <taxon>Embryophyta</taxon>
        <taxon>Tracheophyta</taxon>
        <taxon>Spermatophyta</taxon>
        <taxon>Magnoliopsida</taxon>
        <taxon>Liliopsida</taxon>
        <taxon>Poales</taxon>
        <taxon>Poaceae</taxon>
        <taxon>BOP clade</taxon>
        <taxon>Oryzoideae</taxon>
        <taxon>Oryzeae</taxon>
        <taxon>Zizaniinae</taxon>
        <taxon>Zizania</taxon>
    </lineage>
</organism>
<feature type="compositionally biased region" description="Low complexity" evidence="2">
    <location>
        <begin position="114"/>
        <end position="132"/>
    </location>
</feature>
<feature type="signal peptide" evidence="3">
    <location>
        <begin position="1"/>
        <end position="22"/>
    </location>
</feature>
<feature type="region of interest" description="Disordered" evidence="2">
    <location>
        <begin position="193"/>
        <end position="236"/>
    </location>
</feature>
<dbReference type="InterPro" id="IPR040348">
    <property type="entry name" value="POLAR-like"/>
</dbReference>
<gene>
    <name evidence="4" type="ORF">GUJ93_ZPchr0006g44311</name>
</gene>
<sequence>MPPRPSSLCLLFFFLARYAGRALRLSTTCCSRAPMASSSAAGASKKKKLMISDYLRDSDGAAVSPPPRLRVPSFTCARIGFLRLGRIKARCGGRKELNAEKSEAASTVEDSSGREAASSGSGSGSGASSSSTEAGAAGLGISLLFLLARTSVELTKMAEVRAQMEALLREMRDEADRCKSAVVAHRRDLLASSSPTASDYSTDTVGAGRVASSPAMETVSGESNKPLEEEEYGGEWSDSDDEFIELASGCLTRGHDDDGGGGGGGLSCMELERRLHELQHERDRERVAELEAALRRSEWRRVEKEMEARLWKDTAELSLQRPLAGRQ</sequence>
<dbReference type="EMBL" id="JAAALK010000283">
    <property type="protein sequence ID" value="KAG8070028.1"/>
    <property type="molecule type" value="Genomic_DNA"/>
</dbReference>
<evidence type="ECO:0000256" key="3">
    <source>
        <dbReference type="SAM" id="SignalP"/>
    </source>
</evidence>
<dbReference type="PANTHER" id="PTHR33476">
    <property type="entry name" value="EMB|CAB62613.1"/>
    <property type="match status" value="1"/>
</dbReference>
<comment type="caution">
    <text evidence="4">The sequence shown here is derived from an EMBL/GenBank/DDBJ whole genome shotgun (WGS) entry which is preliminary data.</text>
</comment>
<keyword evidence="5" id="KW-1185">Reference proteome</keyword>
<proteinExistence type="predicted"/>
<evidence type="ECO:0000313" key="5">
    <source>
        <dbReference type="Proteomes" id="UP000729402"/>
    </source>
</evidence>
<dbReference type="Proteomes" id="UP000729402">
    <property type="component" value="Unassembled WGS sequence"/>
</dbReference>
<reference evidence="4" key="1">
    <citation type="journal article" date="2021" name="bioRxiv">
        <title>Whole Genome Assembly and Annotation of Northern Wild Rice, Zizania palustris L., Supports a Whole Genome Duplication in the Zizania Genus.</title>
        <authorList>
            <person name="Haas M."/>
            <person name="Kono T."/>
            <person name="Macchietto M."/>
            <person name="Millas R."/>
            <person name="McGilp L."/>
            <person name="Shao M."/>
            <person name="Duquette J."/>
            <person name="Hirsch C.N."/>
            <person name="Kimball J."/>
        </authorList>
    </citation>
    <scope>NUCLEOTIDE SEQUENCE</scope>
    <source>
        <tissue evidence="4">Fresh leaf tissue</tissue>
    </source>
</reference>
<feature type="coiled-coil region" evidence="1">
    <location>
        <begin position="268"/>
        <end position="307"/>
    </location>
</feature>
<dbReference type="GO" id="GO:0008356">
    <property type="term" value="P:asymmetric cell division"/>
    <property type="evidence" value="ECO:0007669"/>
    <property type="project" value="InterPro"/>
</dbReference>
<feature type="region of interest" description="Disordered" evidence="2">
    <location>
        <begin position="98"/>
        <end position="132"/>
    </location>
</feature>
<evidence type="ECO:0000256" key="1">
    <source>
        <dbReference type="SAM" id="Coils"/>
    </source>
</evidence>
<feature type="chain" id="PRO_5035203527" evidence="3">
    <location>
        <begin position="23"/>
        <end position="327"/>
    </location>
</feature>
<dbReference type="OrthoDB" id="1916242at2759"/>
<name>A0A8J5SV30_ZIZPA</name>
<keyword evidence="1" id="KW-0175">Coiled coil</keyword>
<evidence type="ECO:0000313" key="4">
    <source>
        <dbReference type="EMBL" id="KAG8070028.1"/>
    </source>
</evidence>
<feature type="coiled-coil region" evidence="1">
    <location>
        <begin position="154"/>
        <end position="181"/>
    </location>
</feature>
<keyword evidence="3" id="KW-0732">Signal</keyword>
<dbReference type="AlphaFoldDB" id="A0A8J5SV30"/>
<accession>A0A8J5SV30</accession>
<reference evidence="4" key="2">
    <citation type="submission" date="2021-02" db="EMBL/GenBank/DDBJ databases">
        <authorList>
            <person name="Kimball J.A."/>
            <person name="Haas M.W."/>
            <person name="Macchietto M."/>
            <person name="Kono T."/>
            <person name="Duquette J."/>
            <person name="Shao M."/>
        </authorList>
    </citation>
    <scope>NUCLEOTIDE SEQUENCE</scope>
    <source>
        <tissue evidence="4">Fresh leaf tissue</tissue>
    </source>
</reference>
<feature type="compositionally biased region" description="Polar residues" evidence="2">
    <location>
        <begin position="193"/>
        <end position="204"/>
    </location>
</feature>
<evidence type="ECO:0000256" key="2">
    <source>
        <dbReference type="SAM" id="MobiDB-lite"/>
    </source>
</evidence>
<protein>
    <submittedName>
        <fullName evidence="4">Uncharacterized protein</fullName>
    </submittedName>
</protein>